<reference evidence="2" key="1">
    <citation type="journal article" date="2023" name="Mol. Phylogenet. Evol.">
        <title>Genome-scale phylogeny and comparative genomics of the fungal order Sordariales.</title>
        <authorList>
            <person name="Hensen N."/>
            <person name="Bonometti L."/>
            <person name="Westerberg I."/>
            <person name="Brannstrom I.O."/>
            <person name="Guillou S."/>
            <person name="Cros-Aarteil S."/>
            <person name="Calhoun S."/>
            <person name="Haridas S."/>
            <person name="Kuo A."/>
            <person name="Mondo S."/>
            <person name="Pangilinan J."/>
            <person name="Riley R."/>
            <person name="LaButti K."/>
            <person name="Andreopoulos B."/>
            <person name="Lipzen A."/>
            <person name="Chen C."/>
            <person name="Yan M."/>
            <person name="Daum C."/>
            <person name="Ng V."/>
            <person name="Clum A."/>
            <person name="Steindorff A."/>
            <person name="Ohm R.A."/>
            <person name="Martin F."/>
            <person name="Silar P."/>
            <person name="Natvig D.O."/>
            <person name="Lalanne C."/>
            <person name="Gautier V."/>
            <person name="Ament-Velasquez S.L."/>
            <person name="Kruys A."/>
            <person name="Hutchinson M.I."/>
            <person name="Powell A.J."/>
            <person name="Barry K."/>
            <person name="Miller A.N."/>
            <person name="Grigoriev I.V."/>
            <person name="Debuchy R."/>
            <person name="Gladieux P."/>
            <person name="Hiltunen Thoren M."/>
            <person name="Johannesson H."/>
        </authorList>
    </citation>
    <scope>NUCLEOTIDE SEQUENCE [LARGE SCALE GENOMIC DNA]</scope>
    <source>
        <strain evidence="2">CBS 340.73</strain>
    </source>
</reference>
<keyword evidence="2" id="KW-1185">Reference proteome</keyword>
<organism evidence="1 2">
    <name type="scientific">Diplogelasinospora grovesii</name>
    <dbReference type="NCBI Taxonomy" id="303347"/>
    <lineage>
        <taxon>Eukaryota</taxon>
        <taxon>Fungi</taxon>
        <taxon>Dikarya</taxon>
        <taxon>Ascomycota</taxon>
        <taxon>Pezizomycotina</taxon>
        <taxon>Sordariomycetes</taxon>
        <taxon>Sordariomycetidae</taxon>
        <taxon>Sordariales</taxon>
        <taxon>Diplogelasinosporaceae</taxon>
        <taxon>Diplogelasinospora</taxon>
    </lineage>
</organism>
<protein>
    <submittedName>
        <fullName evidence="1">Uncharacterized protein</fullName>
    </submittedName>
</protein>
<evidence type="ECO:0000313" key="1">
    <source>
        <dbReference type="EMBL" id="KAK3939222.1"/>
    </source>
</evidence>
<dbReference type="EMBL" id="MU853815">
    <property type="protein sequence ID" value="KAK3939222.1"/>
    <property type="molecule type" value="Genomic_DNA"/>
</dbReference>
<dbReference type="AlphaFoldDB" id="A0AAN6N8C7"/>
<gene>
    <name evidence="1" type="ORF">QBC46DRAFT_316342</name>
</gene>
<dbReference type="Proteomes" id="UP001303473">
    <property type="component" value="Unassembled WGS sequence"/>
</dbReference>
<proteinExistence type="predicted"/>
<accession>A0AAN6N8C7</accession>
<sequence length="335" mass="39190">MSSPPSRDENLKPRESKITEFKYFLQLPAEIQMAIFVEALRKPQVHFARASPLILWEDELLWEDQDHNYHWSLTLRPISGNKKDTSGYRLLQELRTVCASAAAAVRTATIKEERIPFASLSNQIDSSTDLVCLNFAPGNCDYGYWHPEDQLDDEKFHHPDLLPKFAGIRKIAVLYCKSYKSCHDLYESVFRCLDLDREHRDWKICPRELLGFLNCFSDLACVYIILRPNNTKIARNQATAYAERFYAMSAREREEKDLETYYDAEQPYIEVRKDVMKGMVINLADDALEILDETRKDMVRKHLSEEDPDLKFTMNLDKRRQIKWKLLLQAGLKNV</sequence>
<evidence type="ECO:0000313" key="2">
    <source>
        <dbReference type="Proteomes" id="UP001303473"/>
    </source>
</evidence>
<comment type="caution">
    <text evidence="1">The sequence shown here is derived from an EMBL/GenBank/DDBJ whole genome shotgun (WGS) entry which is preliminary data.</text>
</comment>
<name>A0AAN6N8C7_9PEZI</name>